<reference evidence="1" key="1">
    <citation type="submission" date="2018-01" db="EMBL/GenBank/DDBJ databases">
        <authorList>
            <person name="Krukenberg V."/>
        </authorList>
    </citation>
    <scope>NUCLEOTIDE SEQUENCE</scope>
    <source>
        <strain evidence="1">E20ANME2</strain>
    </source>
</reference>
<evidence type="ECO:0000313" key="2">
    <source>
        <dbReference type="Proteomes" id="UP000248329"/>
    </source>
</evidence>
<dbReference type="Proteomes" id="UP000248329">
    <property type="component" value="Unassembled WGS sequence"/>
</dbReference>
<organism evidence="1 2">
    <name type="scientific">Candidatus Methanogaster sp</name>
    <dbReference type="NCBI Taxonomy" id="3386292"/>
    <lineage>
        <taxon>Archaea</taxon>
        <taxon>Methanobacteriati</taxon>
        <taxon>Methanobacteriota</taxon>
        <taxon>Stenosarchaea group</taxon>
        <taxon>Methanomicrobia</taxon>
        <taxon>Methanosarcinales</taxon>
        <taxon>ANME-2 cluster</taxon>
        <taxon>Candidatus Methanogasteraceae</taxon>
        <taxon>Candidatus Methanogaster</taxon>
    </lineage>
</organism>
<dbReference type="EMBL" id="PQXF01000036">
    <property type="protein sequence ID" value="PXF58440.1"/>
    <property type="molecule type" value="Genomic_DNA"/>
</dbReference>
<accession>A0AC61KZK6</accession>
<sequence>MNGGIIQPNYKDGLVHVVVQDVNTNEVLMCAYMNEEAFGLTLETDIAHYWSRSRKKLWKKGESSGHLQKVHDLLIDCDCDDLLLRVEQIGGACHTGYRSCFYRRIDGEVVGEKVFEPSEVY</sequence>
<name>A0AC61KZK6_9EURY</name>
<evidence type="ECO:0000313" key="1">
    <source>
        <dbReference type="EMBL" id="PXF58440.1"/>
    </source>
</evidence>
<protein>
    <submittedName>
        <fullName evidence="1">Phosphoribosyl-AMP cyclohydrolase</fullName>
    </submittedName>
</protein>
<proteinExistence type="predicted"/>
<comment type="caution">
    <text evidence="1">The sequence shown here is derived from an EMBL/GenBank/DDBJ whole genome shotgun (WGS) entry which is preliminary data.</text>
</comment>
<gene>
    <name evidence="1" type="ORF">C4B59_13235</name>
</gene>